<feature type="domain" description="C2H2-type" evidence="12">
    <location>
        <begin position="223"/>
        <end position="250"/>
    </location>
</feature>
<dbReference type="Ensembl" id="ENSPCET00000015158.1">
    <property type="protein sequence ID" value="ENSPCEP00000014630.1"/>
    <property type="gene ID" value="ENSPCEG00000011525.1"/>
</dbReference>
<comment type="subcellular location">
    <subcellularLocation>
        <location evidence="1">Nucleus</location>
    </subcellularLocation>
</comment>
<dbReference type="Proteomes" id="UP000694393">
    <property type="component" value="Unplaced"/>
</dbReference>
<dbReference type="Gene3D" id="3.30.160.60">
    <property type="entry name" value="Classic Zinc Finger"/>
    <property type="match status" value="5"/>
</dbReference>
<evidence type="ECO:0000256" key="8">
    <source>
        <dbReference type="ARBA" id="ARBA00023125"/>
    </source>
</evidence>
<keyword evidence="7" id="KW-0805">Transcription regulation</keyword>
<dbReference type="FunFam" id="3.30.160.60:FF:002343">
    <property type="entry name" value="Zinc finger protein 33A"/>
    <property type="match status" value="2"/>
</dbReference>
<feature type="domain" description="C2H2-type" evidence="12">
    <location>
        <begin position="167"/>
        <end position="194"/>
    </location>
</feature>
<organism evidence="13 14">
    <name type="scientific">Pelusios castaneus</name>
    <name type="common">West African mud turtle</name>
    <dbReference type="NCBI Taxonomy" id="367368"/>
    <lineage>
        <taxon>Eukaryota</taxon>
        <taxon>Metazoa</taxon>
        <taxon>Chordata</taxon>
        <taxon>Craniata</taxon>
        <taxon>Vertebrata</taxon>
        <taxon>Euteleostomi</taxon>
        <taxon>Archelosauria</taxon>
        <taxon>Testudinata</taxon>
        <taxon>Testudines</taxon>
        <taxon>Pleurodira</taxon>
        <taxon>Pelomedusidae</taxon>
        <taxon>Pelusios</taxon>
    </lineage>
</organism>
<evidence type="ECO:0000313" key="13">
    <source>
        <dbReference type="Ensembl" id="ENSPCEP00000014630.1"/>
    </source>
</evidence>
<keyword evidence="6" id="KW-0862">Zinc</keyword>
<comment type="similarity">
    <text evidence="2">Belongs to the krueppel C2H2-type zinc-finger protein family.</text>
</comment>
<keyword evidence="9" id="KW-0804">Transcription</keyword>
<dbReference type="FunFam" id="3.30.160.60:FF:001784">
    <property type="entry name" value="Zinc finger protein 768"/>
    <property type="match status" value="1"/>
</dbReference>
<keyword evidence="14" id="KW-1185">Reference proteome</keyword>
<reference evidence="13" key="1">
    <citation type="submission" date="2025-08" db="UniProtKB">
        <authorList>
            <consortium name="Ensembl"/>
        </authorList>
    </citation>
    <scope>IDENTIFICATION</scope>
</reference>
<reference evidence="13" key="2">
    <citation type="submission" date="2025-09" db="UniProtKB">
        <authorList>
            <consortium name="Ensembl"/>
        </authorList>
    </citation>
    <scope>IDENTIFICATION</scope>
</reference>
<dbReference type="AlphaFoldDB" id="A0A8C8S5E1"/>
<evidence type="ECO:0000256" key="6">
    <source>
        <dbReference type="ARBA" id="ARBA00022833"/>
    </source>
</evidence>
<dbReference type="FunFam" id="3.30.160.60:FF:000506">
    <property type="entry name" value="Zinc finger protein 23"/>
    <property type="match status" value="1"/>
</dbReference>
<evidence type="ECO:0000256" key="4">
    <source>
        <dbReference type="ARBA" id="ARBA00022737"/>
    </source>
</evidence>
<dbReference type="GO" id="GO:0005634">
    <property type="term" value="C:nucleus"/>
    <property type="evidence" value="ECO:0007669"/>
    <property type="project" value="UniProtKB-SubCell"/>
</dbReference>
<keyword evidence="4" id="KW-0677">Repeat</keyword>
<name>A0A8C8S5E1_9SAUR</name>
<evidence type="ECO:0000256" key="7">
    <source>
        <dbReference type="ARBA" id="ARBA00023015"/>
    </source>
</evidence>
<proteinExistence type="inferred from homology"/>
<dbReference type="Pfam" id="PF00096">
    <property type="entry name" value="zf-C2H2"/>
    <property type="match status" value="3"/>
</dbReference>
<evidence type="ECO:0000313" key="14">
    <source>
        <dbReference type="Proteomes" id="UP000694393"/>
    </source>
</evidence>
<evidence type="ECO:0000256" key="5">
    <source>
        <dbReference type="ARBA" id="ARBA00022771"/>
    </source>
</evidence>
<evidence type="ECO:0000256" key="3">
    <source>
        <dbReference type="ARBA" id="ARBA00022723"/>
    </source>
</evidence>
<accession>A0A8C8S5E1</accession>
<dbReference type="SMART" id="SM00355">
    <property type="entry name" value="ZnF_C2H2"/>
    <property type="match status" value="5"/>
</dbReference>
<keyword evidence="3" id="KW-0479">Metal-binding</keyword>
<evidence type="ECO:0000256" key="1">
    <source>
        <dbReference type="ARBA" id="ARBA00004123"/>
    </source>
</evidence>
<evidence type="ECO:0000256" key="9">
    <source>
        <dbReference type="ARBA" id="ARBA00023163"/>
    </source>
</evidence>
<evidence type="ECO:0000256" key="2">
    <source>
        <dbReference type="ARBA" id="ARBA00006991"/>
    </source>
</evidence>
<keyword evidence="8" id="KW-0238">DNA-binding</keyword>
<dbReference type="InterPro" id="IPR013087">
    <property type="entry name" value="Znf_C2H2_type"/>
</dbReference>
<sequence>MQWAGLGKCRKKESSLGAETTFPAVNPHQSKKPIFSHPVHTVIISPFWVSLSHCPEGPEPVERHGPVVGRVKGDVSQNPEQGEVCESLHMPEREHRNQPEARLVHTGERPYKCPDCTKCFKNSSGFLRHQLAHTGDKPFICPDCGKCFNRSSTLVTHQRTHTGQQPYKCTHCGKAFSQSSNLIRHQRTHGGERPYTCPDCGKSFTQSSNLMTHQRIHTGERPYKCAECGKGFVQIASLLSHERTHMEGKCVHHFN</sequence>
<feature type="domain" description="C2H2-type" evidence="12">
    <location>
        <begin position="139"/>
        <end position="166"/>
    </location>
</feature>
<evidence type="ECO:0000256" key="11">
    <source>
        <dbReference type="PROSITE-ProRule" id="PRU00042"/>
    </source>
</evidence>
<dbReference type="GO" id="GO:0003677">
    <property type="term" value="F:DNA binding"/>
    <property type="evidence" value="ECO:0007669"/>
    <property type="project" value="UniProtKB-KW"/>
</dbReference>
<dbReference type="InterPro" id="IPR036236">
    <property type="entry name" value="Znf_C2H2_sf"/>
</dbReference>
<dbReference type="Pfam" id="PF13465">
    <property type="entry name" value="zf-H2C2_2"/>
    <property type="match status" value="1"/>
</dbReference>
<dbReference type="FunFam" id="3.30.160.60:FF:000431">
    <property type="entry name" value="zinc finger protein 629 isoform X2"/>
    <property type="match status" value="1"/>
</dbReference>
<dbReference type="GO" id="GO:0008270">
    <property type="term" value="F:zinc ion binding"/>
    <property type="evidence" value="ECO:0007669"/>
    <property type="project" value="UniProtKB-KW"/>
</dbReference>
<dbReference type="InterPro" id="IPR050826">
    <property type="entry name" value="Krueppel_C2H2_ZnFinger"/>
</dbReference>
<dbReference type="SUPFAM" id="SSF57667">
    <property type="entry name" value="beta-beta-alpha zinc fingers"/>
    <property type="match status" value="3"/>
</dbReference>
<evidence type="ECO:0000256" key="10">
    <source>
        <dbReference type="ARBA" id="ARBA00023242"/>
    </source>
</evidence>
<dbReference type="PROSITE" id="PS00028">
    <property type="entry name" value="ZINC_FINGER_C2H2_1"/>
    <property type="match status" value="5"/>
</dbReference>
<evidence type="ECO:0000259" key="12">
    <source>
        <dbReference type="PROSITE" id="PS50157"/>
    </source>
</evidence>
<protein>
    <recommendedName>
        <fullName evidence="12">C2H2-type domain-containing protein</fullName>
    </recommendedName>
</protein>
<dbReference type="PROSITE" id="PS50157">
    <property type="entry name" value="ZINC_FINGER_C2H2_2"/>
    <property type="match status" value="5"/>
</dbReference>
<feature type="domain" description="C2H2-type" evidence="12">
    <location>
        <begin position="111"/>
        <end position="138"/>
    </location>
</feature>
<feature type="domain" description="C2H2-type" evidence="12">
    <location>
        <begin position="195"/>
        <end position="222"/>
    </location>
</feature>
<dbReference type="PANTHER" id="PTHR24377">
    <property type="entry name" value="IP01015P-RELATED"/>
    <property type="match status" value="1"/>
</dbReference>
<keyword evidence="10" id="KW-0539">Nucleus</keyword>
<keyword evidence="5 11" id="KW-0863">Zinc-finger</keyword>